<dbReference type="GO" id="GO:0005524">
    <property type="term" value="F:ATP binding"/>
    <property type="evidence" value="ECO:0007669"/>
    <property type="project" value="UniProtKB-UniRule"/>
</dbReference>
<evidence type="ECO:0000313" key="11">
    <source>
        <dbReference type="EMBL" id="KEZ43312.1"/>
    </source>
</evidence>
<evidence type="ECO:0000256" key="5">
    <source>
        <dbReference type="ARBA" id="ARBA00022777"/>
    </source>
</evidence>
<keyword evidence="12" id="KW-1185">Reference proteome</keyword>
<keyword evidence="3" id="KW-0808">Transferase</keyword>
<dbReference type="GO" id="GO:0000245">
    <property type="term" value="P:spliceosomal complex assembly"/>
    <property type="evidence" value="ECO:0007669"/>
    <property type="project" value="TreeGrafter"/>
</dbReference>
<dbReference type="Gene3D" id="3.30.200.20">
    <property type="entry name" value="Phosphorylase Kinase, domain 1"/>
    <property type="match status" value="1"/>
</dbReference>
<protein>
    <recommendedName>
        <fullName evidence="1">non-specific serine/threonine protein kinase</fullName>
        <ecNumber evidence="1">2.7.11.1</ecNumber>
    </recommendedName>
</protein>
<keyword evidence="5 11" id="KW-0418">Kinase</keyword>
<dbReference type="InterPro" id="IPR051334">
    <property type="entry name" value="SRPK"/>
</dbReference>
<dbReference type="SMART" id="SM00220">
    <property type="entry name" value="S_TKc"/>
    <property type="match status" value="1"/>
</dbReference>
<evidence type="ECO:0000256" key="3">
    <source>
        <dbReference type="ARBA" id="ARBA00022679"/>
    </source>
</evidence>
<dbReference type="Pfam" id="PF00069">
    <property type="entry name" value="Pkinase"/>
    <property type="match status" value="2"/>
</dbReference>
<dbReference type="RefSeq" id="XP_016643111.1">
    <property type="nucleotide sequence ID" value="XM_016787232.1"/>
</dbReference>
<dbReference type="EC" id="2.7.11.1" evidence="1"/>
<dbReference type="PROSITE" id="PS00107">
    <property type="entry name" value="PROTEIN_KINASE_ATP"/>
    <property type="match status" value="1"/>
</dbReference>
<dbReference type="PROSITE" id="PS50011">
    <property type="entry name" value="PROTEIN_KINASE_DOM"/>
    <property type="match status" value="1"/>
</dbReference>
<dbReference type="OrthoDB" id="5979581at2759"/>
<gene>
    <name evidence="11" type="ORF">SAPIO_CDS4756</name>
</gene>
<feature type="domain" description="Protein kinase" evidence="10">
    <location>
        <begin position="38"/>
        <end position="402"/>
    </location>
</feature>
<comment type="catalytic activity">
    <reaction evidence="7">
        <text>L-threonyl-[protein] + ATP = O-phospho-L-threonyl-[protein] + ADP + H(+)</text>
        <dbReference type="Rhea" id="RHEA:46608"/>
        <dbReference type="Rhea" id="RHEA-COMP:11060"/>
        <dbReference type="Rhea" id="RHEA-COMP:11605"/>
        <dbReference type="ChEBI" id="CHEBI:15378"/>
        <dbReference type="ChEBI" id="CHEBI:30013"/>
        <dbReference type="ChEBI" id="CHEBI:30616"/>
        <dbReference type="ChEBI" id="CHEBI:61977"/>
        <dbReference type="ChEBI" id="CHEBI:456216"/>
        <dbReference type="EC" id="2.7.11.1"/>
    </reaction>
</comment>
<dbReference type="EMBL" id="JOWA01000094">
    <property type="protein sequence ID" value="KEZ43312.1"/>
    <property type="molecule type" value="Genomic_DNA"/>
</dbReference>
<reference evidence="11 12" key="1">
    <citation type="journal article" date="2014" name="Genome Announc.">
        <title>Draft genome sequence of the pathogenic fungus Scedosporium apiospermum.</title>
        <authorList>
            <person name="Vandeputte P."/>
            <person name="Ghamrawi S."/>
            <person name="Rechenmann M."/>
            <person name="Iltis A."/>
            <person name="Giraud S."/>
            <person name="Fleury M."/>
            <person name="Thornton C."/>
            <person name="Delhaes L."/>
            <person name="Meyer W."/>
            <person name="Papon N."/>
            <person name="Bouchara J.P."/>
        </authorList>
    </citation>
    <scope>NUCLEOTIDE SEQUENCE [LARGE SCALE GENOMIC DNA]</scope>
    <source>
        <strain evidence="11 12">IHEM 14462</strain>
    </source>
</reference>
<comment type="caution">
    <text evidence="11">The sequence shown here is derived from an EMBL/GenBank/DDBJ whole genome shotgun (WGS) entry which is preliminary data.</text>
</comment>
<name>A0A084G7K0_PSEDA</name>
<keyword evidence="2" id="KW-0723">Serine/threonine-protein kinase</keyword>
<dbReference type="HOGENOM" id="CLU_000288_81_13_1"/>
<dbReference type="PANTHER" id="PTHR47634">
    <property type="entry name" value="PROTEIN KINASE DOMAIN-CONTAINING PROTEIN-RELATED"/>
    <property type="match status" value="1"/>
</dbReference>
<dbReference type="GO" id="GO:0005634">
    <property type="term" value="C:nucleus"/>
    <property type="evidence" value="ECO:0007669"/>
    <property type="project" value="TreeGrafter"/>
</dbReference>
<dbReference type="GeneID" id="27723828"/>
<evidence type="ECO:0000256" key="6">
    <source>
        <dbReference type="ARBA" id="ARBA00022840"/>
    </source>
</evidence>
<evidence type="ECO:0000313" key="12">
    <source>
        <dbReference type="Proteomes" id="UP000028545"/>
    </source>
</evidence>
<feature type="binding site" evidence="9">
    <location>
        <position position="72"/>
    </location>
    <ligand>
        <name>ATP</name>
        <dbReference type="ChEBI" id="CHEBI:30616"/>
    </ligand>
</feature>
<dbReference type="Proteomes" id="UP000028545">
    <property type="component" value="Unassembled WGS sequence"/>
</dbReference>
<evidence type="ECO:0000256" key="2">
    <source>
        <dbReference type="ARBA" id="ARBA00022527"/>
    </source>
</evidence>
<comment type="catalytic activity">
    <reaction evidence="8">
        <text>L-seryl-[protein] + ATP = O-phospho-L-seryl-[protein] + ADP + H(+)</text>
        <dbReference type="Rhea" id="RHEA:17989"/>
        <dbReference type="Rhea" id="RHEA-COMP:9863"/>
        <dbReference type="Rhea" id="RHEA-COMP:11604"/>
        <dbReference type="ChEBI" id="CHEBI:15378"/>
        <dbReference type="ChEBI" id="CHEBI:29999"/>
        <dbReference type="ChEBI" id="CHEBI:30616"/>
        <dbReference type="ChEBI" id="CHEBI:83421"/>
        <dbReference type="ChEBI" id="CHEBI:456216"/>
        <dbReference type="EC" id="2.7.11.1"/>
    </reaction>
</comment>
<keyword evidence="6 9" id="KW-0067">ATP-binding</keyword>
<dbReference type="PANTHER" id="PTHR47634:SF9">
    <property type="entry name" value="PROTEIN KINASE DOMAIN-CONTAINING PROTEIN-RELATED"/>
    <property type="match status" value="1"/>
</dbReference>
<evidence type="ECO:0000259" key="10">
    <source>
        <dbReference type="PROSITE" id="PS50011"/>
    </source>
</evidence>
<dbReference type="GO" id="GO:0004674">
    <property type="term" value="F:protein serine/threonine kinase activity"/>
    <property type="evidence" value="ECO:0007669"/>
    <property type="project" value="UniProtKB-KW"/>
</dbReference>
<dbReference type="OMA" id="SAECYDG"/>
<proteinExistence type="predicted"/>
<evidence type="ECO:0000256" key="1">
    <source>
        <dbReference type="ARBA" id="ARBA00012513"/>
    </source>
</evidence>
<dbReference type="GO" id="GO:0005737">
    <property type="term" value="C:cytoplasm"/>
    <property type="evidence" value="ECO:0007669"/>
    <property type="project" value="TreeGrafter"/>
</dbReference>
<accession>A0A084G7K0</accession>
<dbReference type="InterPro" id="IPR000719">
    <property type="entry name" value="Prot_kinase_dom"/>
</dbReference>
<dbReference type="SUPFAM" id="SSF56112">
    <property type="entry name" value="Protein kinase-like (PK-like)"/>
    <property type="match status" value="1"/>
</dbReference>
<organism evidence="11 12">
    <name type="scientific">Pseudallescheria apiosperma</name>
    <name type="common">Scedosporium apiospermum</name>
    <dbReference type="NCBI Taxonomy" id="563466"/>
    <lineage>
        <taxon>Eukaryota</taxon>
        <taxon>Fungi</taxon>
        <taxon>Dikarya</taxon>
        <taxon>Ascomycota</taxon>
        <taxon>Pezizomycotina</taxon>
        <taxon>Sordariomycetes</taxon>
        <taxon>Hypocreomycetidae</taxon>
        <taxon>Microascales</taxon>
        <taxon>Microascaceae</taxon>
        <taxon>Scedosporium</taxon>
    </lineage>
</organism>
<evidence type="ECO:0000256" key="9">
    <source>
        <dbReference type="PROSITE-ProRule" id="PRU10141"/>
    </source>
</evidence>
<sequence>MDSSKISNDDSDIEEGSNAYHIGGFHPVYVGDIFNSRYRVLNKIGYGAYSTVWLVQDAQREKGHEYEYVALKVLSAECYFTDHPIFEREILRHLRDGNTSPLGHSYICHLLDDFEHQGPNGRHVCLVFPLMGETLRSFGAWFKDSLVPYTVMRRFAIQIILALDYAHDQGVIHTDIQPSNIFVKFRDFTKVGRYLEHRKPPEQDREEPRYKPIPSQSLRNYYFSKEDRTKVDEFDVVLGDWGVASWKTKHLTENIQPVALRAPEVLIKASWDTQTDWWNLGAVLLEVYRAVRMFNGQAVGPDEKARYELREHLAEIVDFFGPFPRSLLDKGDPQIVQDTFCEDGTVRGYPSQLDRPRLSSEEFMLGLKEVDREEFASFLRLMMRINPNERPDVVALLKHPWLDAWAGA</sequence>
<dbReference type="GO" id="GO:0050684">
    <property type="term" value="P:regulation of mRNA processing"/>
    <property type="evidence" value="ECO:0007669"/>
    <property type="project" value="TreeGrafter"/>
</dbReference>
<evidence type="ECO:0000256" key="8">
    <source>
        <dbReference type="ARBA" id="ARBA00048679"/>
    </source>
</evidence>
<dbReference type="AlphaFoldDB" id="A0A084G7K0"/>
<dbReference type="InterPro" id="IPR017441">
    <property type="entry name" value="Protein_kinase_ATP_BS"/>
</dbReference>
<dbReference type="KEGG" id="sapo:SAPIO_CDS4756"/>
<dbReference type="InterPro" id="IPR011009">
    <property type="entry name" value="Kinase-like_dom_sf"/>
</dbReference>
<evidence type="ECO:0000256" key="7">
    <source>
        <dbReference type="ARBA" id="ARBA00047899"/>
    </source>
</evidence>
<keyword evidence="4 9" id="KW-0547">Nucleotide-binding</keyword>
<dbReference type="Gene3D" id="1.10.510.10">
    <property type="entry name" value="Transferase(Phosphotransferase) domain 1"/>
    <property type="match status" value="1"/>
</dbReference>
<evidence type="ECO:0000256" key="4">
    <source>
        <dbReference type="ARBA" id="ARBA00022741"/>
    </source>
</evidence>
<dbReference type="VEuPathDB" id="FungiDB:SAPIO_CDS4756"/>